<feature type="domain" description="DUF8215" evidence="2">
    <location>
        <begin position="5"/>
        <end position="132"/>
    </location>
</feature>
<protein>
    <recommendedName>
        <fullName evidence="2">DUF8215 domain-containing protein</fullName>
    </recommendedName>
</protein>
<keyword evidence="1" id="KW-0472">Membrane</keyword>
<sequence length="142" mass="14714">MEKSRFGCFLHDLTSIFGEVSILGLPVLLLVGMTSSTASYGVTAAAIVAWLTMVLVGTLVRGGWVRPLGTETLGWLTFSPALIALRFVHYNTALAVASYGGVAVAVVVGVPPLSIFAAIVVGVGSMLALPAIGESIARSRRP</sequence>
<keyword evidence="1" id="KW-0812">Transmembrane</keyword>
<feature type="transmembrane region" description="Helical" evidence="1">
    <location>
        <begin position="102"/>
        <end position="132"/>
    </location>
</feature>
<dbReference type="AlphaFoldDB" id="L9XAN9"/>
<keyword evidence="1" id="KW-1133">Transmembrane helix</keyword>
<evidence type="ECO:0000256" key="1">
    <source>
        <dbReference type="SAM" id="Phobius"/>
    </source>
</evidence>
<dbReference type="Proteomes" id="UP000011688">
    <property type="component" value="Unassembled WGS sequence"/>
</dbReference>
<dbReference type="InterPro" id="IPR058528">
    <property type="entry name" value="DUF8215"/>
</dbReference>
<evidence type="ECO:0000313" key="3">
    <source>
        <dbReference type="EMBL" id="ELY58790.1"/>
    </source>
</evidence>
<comment type="caution">
    <text evidence="3">The sequence shown here is derived from an EMBL/GenBank/DDBJ whole genome shotgun (WGS) entry which is preliminary data.</text>
</comment>
<evidence type="ECO:0000259" key="2">
    <source>
        <dbReference type="Pfam" id="PF26650"/>
    </source>
</evidence>
<feature type="transmembrane region" description="Helical" evidence="1">
    <location>
        <begin position="38"/>
        <end position="60"/>
    </location>
</feature>
<accession>L9XAN9</accession>
<proteinExistence type="predicted"/>
<keyword evidence="4" id="KW-1185">Reference proteome</keyword>
<name>L9XAN9_9EURY</name>
<reference evidence="3 4" key="1">
    <citation type="journal article" date="2014" name="PLoS Genet.">
        <title>Phylogenetically driven sequencing of extremely halophilic archaea reveals strategies for static and dynamic osmo-response.</title>
        <authorList>
            <person name="Becker E.A."/>
            <person name="Seitzer P.M."/>
            <person name="Tritt A."/>
            <person name="Larsen D."/>
            <person name="Krusor M."/>
            <person name="Yao A.I."/>
            <person name="Wu D."/>
            <person name="Madern D."/>
            <person name="Eisen J.A."/>
            <person name="Darling A.E."/>
            <person name="Facciotti M.T."/>
        </authorList>
    </citation>
    <scope>NUCLEOTIDE SEQUENCE [LARGE SCALE GENOMIC DNA]</scope>
    <source>
        <strain evidence="3 4">DSM 10524</strain>
    </source>
</reference>
<evidence type="ECO:0000313" key="4">
    <source>
        <dbReference type="Proteomes" id="UP000011688"/>
    </source>
</evidence>
<dbReference type="Pfam" id="PF26650">
    <property type="entry name" value="DUF8215"/>
    <property type="match status" value="1"/>
</dbReference>
<dbReference type="eggNOG" id="ENOG502N5DZ">
    <property type="taxonomic scope" value="Archaea"/>
</dbReference>
<gene>
    <name evidence="3" type="ORF">C491_08218</name>
</gene>
<organism evidence="3 4">
    <name type="scientific">Natronococcus amylolyticus DSM 10524</name>
    <dbReference type="NCBI Taxonomy" id="1227497"/>
    <lineage>
        <taxon>Archaea</taxon>
        <taxon>Methanobacteriati</taxon>
        <taxon>Methanobacteriota</taxon>
        <taxon>Stenosarchaea group</taxon>
        <taxon>Halobacteria</taxon>
        <taxon>Halobacteriales</taxon>
        <taxon>Natrialbaceae</taxon>
        <taxon>Natronococcus</taxon>
    </lineage>
</organism>
<feature type="transmembrane region" description="Helical" evidence="1">
    <location>
        <begin position="12"/>
        <end position="32"/>
    </location>
</feature>
<dbReference type="EMBL" id="AOIB01000018">
    <property type="protein sequence ID" value="ELY58790.1"/>
    <property type="molecule type" value="Genomic_DNA"/>
</dbReference>